<reference evidence="1 2" key="1">
    <citation type="submission" date="2022-03" db="EMBL/GenBank/DDBJ databases">
        <title>A chromosomal length assembly of Cordylochernes scorpioides.</title>
        <authorList>
            <person name="Zeh D."/>
            <person name="Zeh J."/>
        </authorList>
    </citation>
    <scope>NUCLEOTIDE SEQUENCE [LARGE SCALE GENOMIC DNA]</scope>
    <source>
        <strain evidence="1">IN4F17</strain>
        <tissue evidence="1">Whole Body</tissue>
    </source>
</reference>
<sequence length="556" mass="63504">MPRRSRPLIGRNTAASRRYRNAIAIETPLQSETHRALRRLRYSEARVAAAQTMQVPVQRIQLWTHKPFSGLQYNTHIDYKADSSDDIGQMSRVCQFCSALRFRDEPFGLCCKQGRVSLPAIESPPEPIFSLLSGLHPLSKSFLLHIRRYNSIFQMTSFGARQVVTVNMHILCGITKNMPRRSRPLIGRNTAASRRYRNAIAIETPLQSETRRALRRLRYSEARVAAAQTMQVPVQRIQLWTHKPFSGLQYNTHIDYKADSSVDIGQMSRVCQFCSALRFRDEPFGLCCKQGRVSLPAIESPPEPIFSLLSGLHPLSKSFLLHIRRYNSIFQMTSFGARQVVTVNMHILCGITKNMPRRSRPLIGRNTAASRRYRNAIAIETPLQSETRRALRRLRYSEARVAAAQTMQVPVQRIQLWTHKPFSGLQYNTHIDYKADSSVDIGQMSRVCQFCSALRFRDEPFGLCCKQGRVSLPAIESPPEPIFSLLSGLHPLSKSFLLHIRRYNSIFQMTSFGARQVVTVNMHILCVNPMWNVLDSRGSGCVMGFPHWDSKEQRQV</sequence>
<name>A0ABY6LXR5_9ARAC</name>
<dbReference type="Proteomes" id="UP001235939">
    <property type="component" value="Chromosome X"/>
</dbReference>
<dbReference type="PANTHER" id="PTHR45786:SF74">
    <property type="entry name" value="ATP-DEPENDENT DNA HELICASE"/>
    <property type="match status" value="1"/>
</dbReference>
<proteinExistence type="predicted"/>
<organism evidence="1 2">
    <name type="scientific">Cordylochernes scorpioides</name>
    <dbReference type="NCBI Taxonomy" id="51811"/>
    <lineage>
        <taxon>Eukaryota</taxon>
        <taxon>Metazoa</taxon>
        <taxon>Ecdysozoa</taxon>
        <taxon>Arthropoda</taxon>
        <taxon>Chelicerata</taxon>
        <taxon>Arachnida</taxon>
        <taxon>Pseudoscorpiones</taxon>
        <taxon>Cheliferoidea</taxon>
        <taxon>Chernetidae</taxon>
        <taxon>Cordylochernes</taxon>
    </lineage>
</organism>
<gene>
    <name evidence="1" type="ORF">LAZ67_X002763</name>
</gene>
<protein>
    <submittedName>
        <fullName evidence="1">Uncharacterized protein</fullName>
    </submittedName>
</protein>
<evidence type="ECO:0000313" key="2">
    <source>
        <dbReference type="Proteomes" id="UP001235939"/>
    </source>
</evidence>
<evidence type="ECO:0000313" key="1">
    <source>
        <dbReference type="EMBL" id="UYV84598.1"/>
    </source>
</evidence>
<keyword evidence="2" id="KW-1185">Reference proteome</keyword>
<accession>A0ABY6LXR5</accession>
<dbReference type="PANTHER" id="PTHR45786">
    <property type="entry name" value="DNA BINDING PROTEIN-LIKE"/>
    <property type="match status" value="1"/>
</dbReference>
<dbReference type="EMBL" id="CP092886">
    <property type="protein sequence ID" value="UYV84598.1"/>
    <property type="molecule type" value="Genomic_DNA"/>
</dbReference>